<dbReference type="RefSeq" id="WP_055577632.1">
    <property type="nucleotide sequence ID" value="NZ_LKTM01000101.1"/>
</dbReference>
<dbReference type="EMBL" id="LKTM01000101">
    <property type="protein sequence ID" value="KQH79424.1"/>
    <property type="molecule type" value="Genomic_DNA"/>
</dbReference>
<dbReference type="InterPro" id="IPR046612">
    <property type="entry name" value="DUF6671"/>
</dbReference>
<feature type="domain" description="DUF6671" evidence="1">
    <location>
        <begin position="68"/>
        <end position="282"/>
    </location>
</feature>
<evidence type="ECO:0000313" key="2">
    <source>
        <dbReference type="EMBL" id="KQH79424.1"/>
    </source>
</evidence>
<evidence type="ECO:0000259" key="1">
    <source>
        <dbReference type="Pfam" id="PF20376"/>
    </source>
</evidence>
<proteinExistence type="predicted"/>
<dbReference type="Proteomes" id="UP000051677">
    <property type="component" value="Unassembled WGS sequence"/>
</dbReference>
<comment type="caution">
    <text evidence="2">The sequence shown here is derived from an EMBL/GenBank/DDBJ whole genome shotgun (WGS) entry which is preliminary data.</text>
</comment>
<accession>A0A0Q2UFC0</accession>
<gene>
    <name evidence="2" type="ORF">AO501_11530</name>
</gene>
<protein>
    <recommendedName>
        <fullName evidence="1">DUF6671 domain-containing protein</fullName>
    </recommendedName>
</protein>
<dbReference type="OrthoDB" id="9793837at2"/>
<name>A0A0Q2UFC0_MYCGO</name>
<dbReference type="Pfam" id="PF20376">
    <property type="entry name" value="DUF6671"/>
    <property type="match status" value="1"/>
</dbReference>
<evidence type="ECO:0000313" key="3">
    <source>
        <dbReference type="Proteomes" id="UP000051677"/>
    </source>
</evidence>
<dbReference type="AlphaFoldDB" id="A0A0Q2UFC0"/>
<reference evidence="2 3" key="1">
    <citation type="submission" date="2015-10" db="EMBL/GenBank/DDBJ databases">
        <title>Mycobacterium gordonae draft genome assembly.</title>
        <authorList>
            <person name="Ustinova V."/>
            <person name="Smirnova T."/>
            <person name="Blagodatskikh K."/>
            <person name="Varlamov D."/>
            <person name="Larionova E."/>
            <person name="Chernousova L."/>
        </authorList>
    </citation>
    <scope>NUCLEOTIDE SEQUENCE [LARGE SCALE GENOMIC DNA]</scope>
    <source>
        <strain evidence="2 3">CTRI 14-8773</strain>
    </source>
</reference>
<organism evidence="2 3">
    <name type="scientific">Mycobacterium gordonae</name>
    <dbReference type="NCBI Taxonomy" id="1778"/>
    <lineage>
        <taxon>Bacteria</taxon>
        <taxon>Bacillati</taxon>
        <taxon>Actinomycetota</taxon>
        <taxon>Actinomycetes</taxon>
        <taxon>Mycobacteriales</taxon>
        <taxon>Mycobacteriaceae</taxon>
        <taxon>Mycobacterium</taxon>
    </lineage>
</organism>
<sequence length="282" mass="29350">MNAPIDSYAGTVIAMGTMHGKERQVAPAFAAEIGARVIAPPGIDTDQFGTFAGEITRTLAPVAAASAKARLAMSAAGVPYGVASEASYDRWYGMLAVHQEILVFVDDTRGIQLVEGVNIPRTPGPPKLVVSGHEAVDAARRFGFPEQGAVVKATVEGDTRVFGKGLTDAFALVEIVDNAVAAADNRCALLEPDLRAHHNPGRREVLSALANRLAGRLATPCPGCMSPGYGRVAVREGLPCRACGSPTTLVAADILGCPACDHHSEDARGGLAAPRYCPECNP</sequence>
<dbReference type="STRING" id="1778.A9W97_03865"/>